<feature type="active site" description="Charge relay system" evidence="5">
    <location>
        <position position="216"/>
    </location>
</feature>
<dbReference type="PROSITE" id="PS51892">
    <property type="entry name" value="SUBTILASE"/>
    <property type="match status" value="1"/>
</dbReference>
<dbReference type="PROSITE" id="PS00138">
    <property type="entry name" value="SUBTILASE_SER"/>
    <property type="match status" value="1"/>
</dbReference>
<organism evidence="9 10">
    <name type="scientific">Candolleomyces aberdarensis</name>
    <dbReference type="NCBI Taxonomy" id="2316362"/>
    <lineage>
        <taxon>Eukaryota</taxon>
        <taxon>Fungi</taxon>
        <taxon>Dikarya</taxon>
        <taxon>Basidiomycota</taxon>
        <taxon>Agaricomycotina</taxon>
        <taxon>Agaricomycetes</taxon>
        <taxon>Agaricomycetidae</taxon>
        <taxon>Agaricales</taxon>
        <taxon>Agaricineae</taxon>
        <taxon>Psathyrellaceae</taxon>
        <taxon>Candolleomyces</taxon>
    </lineage>
</organism>
<dbReference type="GO" id="GO:0006508">
    <property type="term" value="P:proteolysis"/>
    <property type="evidence" value="ECO:0007669"/>
    <property type="project" value="UniProtKB-KW"/>
</dbReference>
<dbReference type="CDD" id="cd04077">
    <property type="entry name" value="Peptidases_S8_PCSK9_ProteinaseK_like"/>
    <property type="match status" value="1"/>
</dbReference>
<evidence type="ECO:0000256" key="6">
    <source>
        <dbReference type="RuleBase" id="RU003355"/>
    </source>
</evidence>
<dbReference type="GO" id="GO:0005615">
    <property type="term" value="C:extracellular space"/>
    <property type="evidence" value="ECO:0007669"/>
    <property type="project" value="TreeGrafter"/>
</dbReference>
<evidence type="ECO:0000256" key="7">
    <source>
        <dbReference type="SAM" id="SignalP"/>
    </source>
</evidence>
<evidence type="ECO:0000256" key="3">
    <source>
        <dbReference type="ARBA" id="ARBA00022801"/>
    </source>
</evidence>
<reference evidence="9 10" key="1">
    <citation type="submission" date="2019-01" db="EMBL/GenBank/DDBJ databases">
        <title>Draft genome sequence of Psathyrella aberdarensis IHI B618.</title>
        <authorList>
            <person name="Buettner E."/>
            <person name="Kellner H."/>
        </authorList>
    </citation>
    <scope>NUCLEOTIDE SEQUENCE [LARGE SCALE GENOMIC DNA]</scope>
    <source>
        <strain evidence="9 10">IHI B618</strain>
    </source>
</reference>
<proteinExistence type="inferred from homology"/>
<dbReference type="GO" id="GO:0004252">
    <property type="term" value="F:serine-type endopeptidase activity"/>
    <property type="evidence" value="ECO:0007669"/>
    <property type="project" value="UniProtKB-UniRule"/>
</dbReference>
<dbReference type="InterPro" id="IPR023828">
    <property type="entry name" value="Peptidase_S8_Ser-AS"/>
</dbReference>
<dbReference type="OrthoDB" id="19448at2759"/>
<comment type="caution">
    <text evidence="9">The sequence shown here is derived from an EMBL/GenBank/DDBJ whole genome shotgun (WGS) entry which is preliminary data.</text>
</comment>
<dbReference type="InterPro" id="IPR000209">
    <property type="entry name" value="Peptidase_S8/S53_dom"/>
</dbReference>
<keyword evidence="10" id="KW-1185">Reference proteome</keyword>
<evidence type="ECO:0000313" key="9">
    <source>
        <dbReference type="EMBL" id="RXW16071.1"/>
    </source>
</evidence>
<name>A0A4Q2DB98_9AGAR</name>
<dbReference type="STRING" id="2316362.A0A4Q2DB98"/>
<sequence>MLRNLPVYLSVLTLLISSAIAGPTPPPYRTQIERYNGEKTGRYIVTLKEGASRANVINQLAKVSLDAVEIVYEYGDIINGFAGELNPLREAVKMTYGYELRRTIAKLGPTALTLLQALPNVETISEDGIMHTTALVEQTEASWGLARLSSPTQQWSKGQDPRQLNFKYTYDDTAGAGVDIYVVDTGIQINHTDFGGRAQWGATFGAGYKNEDGHGHGTHVAGTAAGTTYGVAKAANIVAVKVLSDTGSGSISDIIAGLIYVAVKSIQSGRPTVVNMSLGGGVSPPLDLVTKILTTLGIHVVVAAGNSNADAQNTSPAHVEEAITVGASTIDDERASFSNFGSVVDVFAPGRYITSAWIGSGADDTFIASGTSMASPHVAGLVAYLINLEGEQIMPEAMETKLKSLGVHGALTNIPSGTANILAQNGVAQP</sequence>
<dbReference type="SUPFAM" id="SSF52743">
    <property type="entry name" value="Subtilisin-like"/>
    <property type="match status" value="1"/>
</dbReference>
<dbReference type="Pfam" id="PF00082">
    <property type="entry name" value="Peptidase_S8"/>
    <property type="match status" value="1"/>
</dbReference>
<protein>
    <recommendedName>
        <fullName evidence="8">Peptidase S8/S53 domain-containing protein</fullName>
    </recommendedName>
</protein>
<dbReference type="PROSITE" id="PS00136">
    <property type="entry name" value="SUBTILASE_ASP"/>
    <property type="match status" value="1"/>
</dbReference>
<evidence type="ECO:0000256" key="1">
    <source>
        <dbReference type="ARBA" id="ARBA00011073"/>
    </source>
</evidence>
<dbReference type="PANTHER" id="PTHR43806">
    <property type="entry name" value="PEPTIDASE S8"/>
    <property type="match status" value="1"/>
</dbReference>
<dbReference type="Gene3D" id="3.30.70.80">
    <property type="entry name" value="Peptidase S8 propeptide/proteinase inhibitor I9"/>
    <property type="match status" value="1"/>
</dbReference>
<feature type="active site" description="Charge relay system" evidence="5">
    <location>
        <position position="372"/>
    </location>
</feature>
<dbReference type="EMBL" id="SDEE01000477">
    <property type="protein sequence ID" value="RXW16071.1"/>
    <property type="molecule type" value="Genomic_DNA"/>
</dbReference>
<dbReference type="InterPro" id="IPR036852">
    <property type="entry name" value="Peptidase_S8/S53_dom_sf"/>
</dbReference>
<evidence type="ECO:0000256" key="4">
    <source>
        <dbReference type="ARBA" id="ARBA00022825"/>
    </source>
</evidence>
<evidence type="ECO:0000256" key="2">
    <source>
        <dbReference type="ARBA" id="ARBA00022670"/>
    </source>
</evidence>
<feature type="active site" description="Charge relay system" evidence="5">
    <location>
        <position position="184"/>
    </location>
</feature>
<dbReference type="InterPro" id="IPR022398">
    <property type="entry name" value="Peptidase_S8_His-AS"/>
</dbReference>
<dbReference type="InterPro" id="IPR050131">
    <property type="entry name" value="Peptidase_S8_subtilisin-like"/>
</dbReference>
<dbReference type="InterPro" id="IPR034193">
    <property type="entry name" value="PCSK9_ProteinaseK-like"/>
</dbReference>
<dbReference type="SUPFAM" id="SSF54897">
    <property type="entry name" value="Protease propeptides/inhibitors"/>
    <property type="match status" value="1"/>
</dbReference>
<gene>
    <name evidence="9" type="ORF">EST38_g9778</name>
</gene>
<dbReference type="AlphaFoldDB" id="A0A4Q2DB98"/>
<dbReference type="PRINTS" id="PR00723">
    <property type="entry name" value="SUBTILISIN"/>
</dbReference>
<dbReference type="Proteomes" id="UP000290288">
    <property type="component" value="Unassembled WGS sequence"/>
</dbReference>
<dbReference type="InterPro" id="IPR023827">
    <property type="entry name" value="Peptidase_S8_Asp-AS"/>
</dbReference>
<comment type="similarity">
    <text evidence="1 5 6">Belongs to the peptidase S8 family.</text>
</comment>
<evidence type="ECO:0000259" key="8">
    <source>
        <dbReference type="Pfam" id="PF00082"/>
    </source>
</evidence>
<feature type="signal peptide" evidence="7">
    <location>
        <begin position="1"/>
        <end position="21"/>
    </location>
</feature>
<evidence type="ECO:0000313" key="10">
    <source>
        <dbReference type="Proteomes" id="UP000290288"/>
    </source>
</evidence>
<feature type="domain" description="Peptidase S8/S53" evidence="8">
    <location>
        <begin position="175"/>
        <end position="404"/>
    </location>
</feature>
<keyword evidence="7" id="KW-0732">Signal</keyword>
<evidence type="ECO:0000256" key="5">
    <source>
        <dbReference type="PROSITE-ProRule" id="PRU01240"/>
    </source>
</evidence>
<dbReference type="InterPro" id="IPR015500">
    <property type="entry name" value="Peptidase_S8_subtilisin-rel"/>
</dbReference>
<keyword evidence="4 5" id="KW-0720">Serine protease</keyword>
<dbReference type="FunFam" id="3.40.50.200:FF:000007">
    <property type="entry name" value="Subtilisin-like serine protease"/>
    <property type="match status" value="1"/>
</dbReference>
<dbReference type="Gene3D" id="3.40.50.200">
    <property type="entry name" value="Peptidase S8/S53 domain"/>
    <property type="match status" value="1"/>
</dbReference>
<feature type="chain" id="PRO_5020981575" description="Peptidase S8/S53 domain-containing protein" evidence="7">
    <location>
        <begin position="22"/>
        <end position="430"/>
    </location>
</feature>
<keyword evidence="3 5" id="KW-0378">Hydrolase</keyword>
<dbReference type="PROSITE" id="PS00137">
    <property type="entry name" value="SUBTILASE_HIS"/>
    <property type="match status" value="1"/>
</dbReference>
<keyword evidence="2 5" id="KW-0645">Protease</keyword>
<dbReference type="InterPro" id="IPR037045">
    <property type="entry name" value="S8pro/Inhibitor_I9_sf"/>
</dbReference>
<accession>A0A4Q2DB98</accession>
<dbReference type="PANTHER" id="PTHR43806:SF11">
    <property type="entry name" value="CEREVISIN-RELATED"/>
    <property type="match status" value="1"/>
</dbReference>